<sequence length="180" mass="19370">MVFLLNFDGICTIDCCFLWEFSGQMIMAAIEGLNEEEGSSKLAISNYIESSYPDLPPAHSTLLSNTLEKLRVAGQLVFSNGNYMKADPNGAPAKRGRGRPPKPKDPLGEGMVSDPPRPRGRPPKSRDPLAPLPQPKKVSSGSGRPRGRPRKYPKEAATATAPAAAPGIKRGRGRPPKVKV</sequence>
<feature type="compositionally biased region" description="Basic residues" evidence="5">
    <location>
        <begin position="169"/>
        <end position="180"/>
    </location>
</feature>
<dbReference type="PANTHER" id="PTHR11467">
    <property type="entry name" value="HISTONE H1"/>
    <property type="match status" value="1"/>
</dbReference>
<dbReference type="PRINTS" id="PR00930">
    <property type="entry name" value="HIGHMOBLTYIY"/>
</dbReference>
<dbReference type="SMART" id="SM00526">
    <property type="entry name" value="H15"/>
    <property type="match status" value="1"/>
</dbReference>
<evidence type="ECO:0000256" key="2">
    <source>
        <dbReference type="ARBA" id="ARBA00022737"/>
    </source>
</evidence>
<evidence type="ECO:0000259" key="6">
    <source>
        <dbReference type="PROSITE" id="PS51504"/>
    </source>
</evidence>
<dbReference type="Pfam" id="PF00538">
    <property type="entry name" value="Linker_histone"/>
    <property type="match status" value="1"/>
</dbReference>
<dbReference type="SMART" id="SM00384">
    <property type="entry name" value="AT_hook"/>
    <property type="match status" value="4"/>
</dbReference>
<protein>
    <recommendedName>
        <fullName evidence="6">H15 domain-containing protein</fullName>
    </recommendedName>
</protein>
<dbReference type="PRINTS" id="PR00929">
    <property type="entry name" value="ATHOOK"/>
</dbReference>
<reference evidence="7" key="1">
    <citation type="journal article" date="2013" name="J. Plant Res.">
        <title>Effect of fungi and light on seed germination of three Opuntia species from semiarid lands of central Mexico.</title>
        <authorList>
            <person name="Delgado-Sanchez P."/>
            <person name="Jimenez-Bremont J.F."/>
            <person name="Guerrero-Gonzalez Mde L."/>
            <person name="Flores J."/>
        </authorList>
    </citation>
    <scope>NUCLEOTIDE SEQUENCE</scope>
    <source>
        <tissue evidence="7">Cladode</tissue>
    </source>
</reference>
<comment type="subcellular location">
    <subcellularLocation>
        <location evidence="1">Nucleus</location>
    </subcellularLocation>
</comment>
<feature type="region of interest" description="Disordered" evidence="5">
    <location>
        <begin position="81"/>
        <end position="180"/>
    </location>
</feature>
<dbReference type="InterPro" id="IPR036390">
    <property type="entry name" value="WH_DNA-bd_sf"/>
</dbReference>
<dbReference type="GO" id="GO:0000786">
    <property type="term" value="C:nucleosome"/>
    <property type="evidence" value="ECO:0007669"/>
    <property type="project" value="InterPro"/>
</dbReference>
<dbReference type="GO" id="GO:0031492">
    <property type="term" value="F:nucleosomal DNA binding"/>
    <property type="evidence" value="ECO:0007669"/>
    <property type="project" value="TreeGrafter"/>
</dbReference>
<dbReference type="EMBL" id="GISG01084885">
    <property type="protein sequence ID" value="MBA4632942.1"/>
    <property type="molecule type" value="Transcribed_RNA"/>
</dbReference>
<dbReference type="AlphaFoldDB" id="A0A7C9D453"/>
<dbReference type="GO" id="GO:0030261">
    <property type="term" value="P:chromosome condensation"/>
    <property type="evidence" value="ECO:0007669"/>
    <property type="project" value="TreeGrafter"/>
</dbReference>
<evidence type="ECO:0000313" key="7">
    <source>
        <dbReference type="EMBL" id="MBA4632942.1"/>
    </source>
</evidence>
<reference evidence="7" key="2">
    <citation type="submission" date="2020-07" db="EMBL/GenBank/DDBJ databases">
        <authorList>
            <person name="Vera ALvarez R."/>
            <person name="Arias-Moreno D.M."/>
            <person name="Jimenez-Jacinto V."/>
            <person name="Jimenez-Bremont J.F."/>
            <person name="Swaminathan K."/>
            <person name="Moose S.P."/>
            <person name="Guerrero-Gonzalez M.L."/>
            <person name="Marino-Ramirez L."/>
            <person name="Landsman D."/>
            <person name="Rodriguez-Kessler M."/>
            <person name="Delgado-Sanchez P."/>
        </authorList>
    </citation>
    <scope>NUCLEOTIDE SEQUENCE</scope>
    <source>
        <tissue evidence="7">Cladode</tissue>
    </source>
</reference>
<dbReference type="GO" id="GO:0006355">
    <property type="term" value="P:regulation of DNA-templated transcription"/>
    <property type="evidence" value="ECO:0007669"/>
    <property type="project" value="InterPro"/>
</dbReference>
<feature type="domain" description="H15" evidence="6">
    <location>
        <begin position="18"/>
        <end position="87"/>
    </location>
</feature>
<keyword evidence="4" id="KW-0539">Nucleus</keyword>
<dbReference type="InterPro" id="IPR017956">
    <property type="entry name" value="AT_hook_DNA-bd_motif"/>
</dbReference>
<accession>A0A7C9D453</accession>
<dbReference type="SUPFAM" id="SSF46785">
    <property type="entry name" value="Winged helix' DNA-binding domain"/>
    <property type="match status" value="1"/>
</dbReference>
<feature type="compositionally biased region" description="Low complexity" evidence="5">
    <location>
        <begin position="156"/>
        <end position="166"/>
    </location>
</feature>
<dbReference type="GO" id="GO:0005730">
    <property type="term" value="C:nucleolus"/>
    <property type="evidence" value="ECO:0007669"/>
    <property type="project" value="TreeGrafter"/>
</dbReference>
<name>A0A7C9D453_OPUST</name>
<dbReference type="PROSITE" id="PS51504">
    <property type="entry name" value="H15"/>
    <property type="match status" value="1"/>
</dbReference>
<evidence type="ECO:0000256" key="1">
    <source>
        <dbReference type="ARBA" id="ARBA00004123"/>
    </source>
</evidence>
<dbReference type="PANTHER" id="PTHR11467:SF103">
    <property type="entry name" value="HMG-Y-RELATED PROTEIN A"/>
    <property type="match status" value="1"/>
</dbReference>
<dbReference type="GO" id="GO:0006334">
    <property type="term" value="P:nucleosome assembly"/>
    <property type="evidence" value="ECO:0007669"/>
    <property type="project" value="InterPro"/>
</dbReference>
<dbReference type="GO" id="GO:0003690">
    <property type="term" value="F:double-stranded DNA binding"/>
    <property type="evidence" value="ECO:0007669"/>
    <property type="project" value="TreeGrafter"/>
</dbReference>
<evidence type="ECO:0000256" key="5">
    <source>
        <dbReference type="SAM" id="MobiDB-lite"/>
    </source>
</evidence>
<evidence type="ECO:0000256" key="4">
    <source>
        <dbReference type="ARBA" id="ARBA00023242"/>
    </source>
</evidence>
<dbReference type="InterPro" id="IPR036388">
    <property type="entry name" value="WH-like_DNA-bd_sf"/>
</dbReference>
<evidence type="ECO:0000256" key="3">
    <source>
        <dbReference type="ARBA" id="ARBA00023125"/>
    </source>
</evidence>
<dbReference type="InterPro" id="IPR000116">
    <property type="entry name" value="HMGA"/>
</dbReference>
<dbReference type="InterPro" id="IPR005818">
    <property type="entry name" value="Histone_H1/H5_H15"/>
</dbReference>
<organism evidence="7">
    <name type="scientific">Opuntia streptacantha</name>
    <name type="common">Prickly pear cactus</name>
    <name type="synonym">Opuntia cardona</name>
    <dbReference type="NCBI Taxonomy" id="393608"/>
    <lineage>
        <taxon>Eukaryota</taxon>
        <taxon>Viridiplantae</taxon>
        <taxon>Streptophyta</taxon>
        <taxon>Embryophyta</taxon>
        <taxon>Tracheophyta</taxon>
        <taxon>Spermatophyta</taxon>
        <taxon>Magnoliopsida</taxon>
        <taxon>eudicotyledons</taxon>
        <taxon>Gunneridae</taxon>
        <taxon>Pentapetalae</taxon>
        <taxon>Caryophyllales</taxon>
        <taxon>Cactineae</taxon>
        <taxon>Cactaceae</taxon>
        <taxon>Opuntioideae</taxon>
        <taxon>Opuntia</taxon>
    </lineage>
</organism>
<keyword evidence="2" id="KW-0677">Repeat</keyword>
<dbReference type="GO" id="GO:0045910">
    <property type="term" value="P:negative regulation of DNA recombination"/>
    <property type="evidence" value="ECO:0007669"/>
    <property type="project" value="TreeGrafter"/>
</dbReference>
<proteinExistence type="predicted"/>
<dbReference type="Gene3D" id="1.10.10.10">
    <property type="entry name" value="Winged helix-like DNA-binding domain superfamily/Winged helix DNA-binding domain"/>
    <property type="match status" value="1"/>
</dbReference>
<dbReference type="Pfam" id="PF02178">
    <property type="entry name" value="AT_hook"/>
    <property type="match status" value="4"/>
</dbReference>
<keyword evidence="3" id="KW-0238">DNA-binding</keyword>